<dbReference type="RefSeq" id="WP_354298339.1">
    <property type="nucleotide sequence ID" value="NZ_JBEPLU010000003.1"/>
</dbReference>
<proteinExistence type="predicted"/>
<evidence type="ECO:0000313" key="4">
    <source>
        <dbReference type="Proteomes" id="UP001549110"/>
    </source>
</evidence>
<evidence type="ECO:0000313" key="3">
    <source>
        <dbReference type="EMBL" id="MET3528438.1"/>
    </source>
</evidence>
<dbReference type="Proteomes" id="UP001549110">
    <property type="component" value="Unassembled WGS sequence"/>
</dbReference>
<sequence>MRIAILAAGLLGVAATAASAQAQTAPAAEAPAAAAPAAPAAGGFSDEDLKAFGAAMTEIQKINGEYGPKITAATDANAKAEVQKEMIGKMGAAVQASGLSAEKYNDMSNAVQKDAALRARLTEVLNAAPAA</sequence>
<keyword evidence="4" id="KW-1185">Reference proteome</keyword>
<dbReference type="EMBL" id="JBEPLU010000003">
    <property type="protein sequence ID" value="MET3528438.1"/>
    <property type="molecule type" value="Genomic_DNA"/>
</dbReference>
<dbReference type="Pfam" id="PF13767">
    <property type="entry name" value="DUF4168"/>
    <property type="match status" value="1"/>
</dbReference>
<reference evidence="3 4" key="1">
    <citation type="submission" date="2024-06" db="EMBL/GenBank/DDBJ databases">
        <title>Genomic Encyclopedia of Type Strains, Phase IV (KMG-IV): sequencing the most valuable type-strain genomes for metagenomic binning, comparative biology and taxonomic classification.</title>
        <authorList>
            <person name="Goeker M."/>
        </authorList>
    </citation>
    <scope>NUCLEOTIDE SEQUENCE [LARGE SCALE GENOMIC DNA]</scope>
    <source>
        <strain evidence="3 4">DSM 17809</strain>
    </source>
</reference>
<keyword evidence="1" id="KW-0732">Signal</keyword>
<feature type="domain" description="DUF4168" evidence="2">
    <location>
        <begin position="45"/>
        <end position="120"/>
    </location>
</feature>
<feature type="signal peptide" evidence="1">
    <location>
        <begin position="1"/>
        <end position="22"/>
    </location>
</feature>
<evidence type="ECO:0000256" key="1">
    <source>
        <dbReference type="SAM" id="SignalP"/>
    </source>
</evidence>
<feature type="chain" id="PRO_5046082470" description="DUF4168 domain-containing protein" evidence="1">
    <location>
        <begin position="23"/>
        <end position="131"/>
    </location>
</feature>
<gene>
    <name evidence="3" type="ORF">ABID41_003577</name>
</gene>
<dbReference type="InterPro" id="IPR025433">
    <property type="entry name" value="DUF4168"/>
</dbReference>
<comment type="caution">
    <text evidence="3">The sequence shown here is derived from an EMBL/GenBank/DDBJ whole genome shotgun (WGS) entry which is preliminary data.</text>
</comment>
<organism evidence="3 4">
    <name type="scientific">Phenylobacterium koreense</name>
    <dbReference type="NCBI Taxonomy" id="266125"/>
    <lineage>
        <taxon>Bacteria</taxon>
        <taxon>Pseudomonadati</taxon>
        <taxon>Pseudomonadota</taxon>
        <taxon>Alphaproteobacteria</taxon>
        <taxon>Caulobacterales</taxon>
        <taxon>Caulobacteraceae</taxon>
        <taxon>Phenylobacterium</taxon>
    </lineage>
</organism>
<protein>
    <recommendedName>
        <fullName evidence="2">DUF4168 domain-containing protein</fullName>
    </recommendedName>
</protein>
<name>A0ABV2EN09_9CAUL</name>
<evidence type="ECO:0000259" key="2">
    <source>
        <dbReference type="Pfam" id="PF13767"/>
    </source>
</evidence>
<accession>A0ABV2EN09</accession>